<evidence type="ECO:0000256" key="1">
    <source>
        <dbReference type="ARBA" id="ARBA00022670"/>
    </source>
</evidence>
<accession>A0A084SUW9</accession>
<name>A0A084SUW9_9BACT</name>
<dbReference type="CDD" id="cd08070">
    <property type="entry name" value="MPN_like"/>
    <property type="match status" value="1"/>
</dbReference>
<dbReference type="InterPro" id="IPR051929">
    <property type="entry name" value="VirAsm_ModProt"/>
</dbReference>
<dbReference type="PANTHER" id="PTHR34858:SF1">
    <property type="entry name" value="CYSO-CYSTEINE PEPTIDASE"/>
    <property type="match status" value="1"/>
</dbReference>
<evidence type="ECO:0000256" key="5">
    <source>
        <dbReference type="ARBA" id="ARBA00023049"/>
    </source>
</evidence>
<dbReference type="SUPFAM" id="SSF102712">
    <property type="entry name" value="JAB1/MPN domain"/>
    <property type="match status" value="1"/>
</dbReference>
<dbReference type="PANTHER" id="PTHR34858">
    <property type="entry name" value="CYSO-CYSTEINE PEPTIDASE"/>
    <property type="match status" value="1"/>
</dbReference>
<dbReference type="Pfam" id="PF14464">
    <property type="entry name" value="Prok-JAB"/>
    <property type="match status" value="1"/>
</dbReference>
<keyword evidence="1" id="KW-0645">Protease</keyword>
<proteinExistence type="predicted"/>
<feature type="domain" description="JAB" evidence="6">
    <location>
        <begin position="9"/>
        <end position="127"/>
    </location>
</feature>
<evidence type="ECO:0000256" key="3">
    <source>
        <dbReference type="ARBA" id="ARBA00022801"/>
    </source>
</evidence>
<evidence type="ECO:0000313" key="8">
    <source>
        <dbReference type="Proteomes" id="UP000028547"/>
    </source>
</evidence>
<dbReference type="GO" id="GO:0008270">
    <property type="term" value="F:zinc ion binding"/>
    <property type="evidence" value="ECO:0007669"/>
    <property type="project" value="TreeGrafter"/>
</dbReference>
<reference evidence="7 8" key="1">
    <citation type="submission" date="2014-07" db="EMBL/GenBank/DDBJ databases">
        <title>Draft Genome Sequence of Gephyronic Acid Producer, Cystobacter violaceus Strain Cb vi76.</title>
        <authorList>
            <person name="Stevens D.C."/>
            <person name="Young J."/>
            <person name="Carmichael R."/>
            <person name="Tan J."/>
            <person name="Taylor R.E."/>
        </authorList>
    </citation>
    <scope>NUCLEOTIDE SEQUENCE [LARGE SCALE GENOMIC DNA]</scope>
    <source>
        <strain evidence="7 8">Cb vi76</strain>
    </source>
</reference>
<gene>
    <name evidence="7" type="ORF">Q664_16395</name>
</gene>
<evidence type="ECO:0000256" key="2">
    <source>
        <dbReference type="ARBA" id="ARBA00022723"/>
    </source>
</evidence>
<keyword evidence="5" id="KW-0482">Metalloprotease</keyword>
<dbReference type="Gene3D" id="3.40.140.10">
    <property type="entry name" value="Cytidine Deaminase, domain 2"/>
    <property type="match status" value="1"/>
</dbReference>
<keyword evidence="4" id="KW-0862">Zinc</keyword>
<organism evidence="7 8">
    <name type="scientific">Archangium violaceum Cb vi76</name>
    <dbReference type="NCBI Taxonomy" id="1406225"/>
    <lineage>
        <taxon>Bacteria</taxon>
        <taxon>Pseudomonadati</taxon>
        <taxon>Myxococcota</taxon>
        <taxon>Myxococcia</taxon>
        <taxon>Myxococcales</taxon>
        <taxon>Cystobacterineae</taxon>
        <taxon>Archangiaceae</taxon>
        <taxon>Archangium</taxon>
    </lineage>
</organism>
<dbReference type="Proteomes" id="UP000028547">
    <property type="component" value="Unassembled WGS sequence"/>
</dbReference>
<dbReference type="GO" id="GO:0008235">
    <property type="term" value="F:metalloexopeptidase activity"/>
    <property type="evidence" value="ECO:0007669"/>
    <property type="project" value="TreeGrafter"/>
</dbReference>
<dbReference type="AlphaFoldDB" id="A0A084SUW9"/>
<keyword evidence="2" id="KW-0479">Metal-binding</keyword>
<evidence type="ECO:0000256" key="4">
    <source>
        <dbReference type="ARBA" id="ARBA00022833"/>
    </source>
</evidence>
<protein>
    <recommendedName>
        <fullName evidence="6">JAB domain-containing protein</fullName>
    </recommendedName>
</protein>
<dbReference type="RefSeq" id="WP_043395472.1">
    <property type="nucleotide sequence ID" value="NZ_JPMI01000101.1"/>
</dbReference>
<evidence type="ECO:0000313" key="7">
    <source>
        <dbReference type="EMBL" id="KFA92254.1"/>
    </source>
</evidence>
<dbReference type="InterPro" id="IPR028090">
    <property type="entry name" value="JAB_dom_prok"/>
</dbReference>
<dbReference type="EMBL" id="JPMI01000101">
    <property type="protein sequence ID" value="KFA92254.1"/>
    <property type="molecule type" value="Genomic_DNA"/>
</dbReference>
<dbReference type="GO" id="GO:0006508">
    <property type="term" value="P:proteolysis"/>
    <property type="evidence" value="ECO:0007669"/>
    <property type="project" value="UniProtKB-KW"/>
</dbReference>
<keyword evidence="3" id="KW-0378">Hydrolase</keyword>
<sequence length="162" mass="18397">MSPPLPEDLSDILRHLEACYPREGCGVLLRAGESGPWRVRPLRNAQDEFHTQDPVRFPRTSRTAYAFEPREWLGVLLEAEARGEHVACVFHSHVDSSAEFSDEDRRQAAPDGQPLLPGVSYLVIAIHEGCVRAVKIFWWDCGFFQGRQLLLDFESDQPLEIP</sequence>
<evidence type="ECO:0000259" key="6">
    <source>
        <dbReference type="Pfam" id="PF14464"/>
    </source>
</evidence>
<comment type="caution">
    <text evidence="7">The sequence shown here is derived from an EMBL/GenBank/DDBJ whole genome shotgun (WGS) entry which is preliminary data.</text>
</comment>